<feature type="domain" description="Glycoside hydrolase 123 catalytic" evidence="1">
    <location>
        <begin position="158"/>
        <end position="485"/>
    </location>
</feature>
<proteinExistence type="predicted"/>
<organism evidence="2 3">
    <name type="scientific">Candidatus Alectryocaccomicrobium excrementavium</name>
    <dbReference type="NCBI Taxonomy" id="2840668"/>
    <lineage>
        <taxon>Bacteria</taxon>
        <taxon>Bacillati</taxon>
        <taxon>Bacillota</taxon>
        <taxon>Clostridia</taxon>
        <taxon>Candidatus Alectryocaccomicrobium</taxon>
    </lineage>
</organism>
<evidence type="ECO:0000313" key="3">
    <source>
        <dbReference type="Proteomes" id="UP000824140"/>
    </source>
</evidence>
<reference evidence="2" key="2">
    <citation type="journal article" date="2021" name="PeerJ">
        <title>Extensive microbial diversity within the chicken gut microbiome revealed by metagenomics and culture.</title>
        <authorList>
            <person name="Gilroy R."/>
            <person name="Ravi A."/>
            <person name="Getino M."/>
            <person name="Pursley I."/>
            <person name="Horton D.L."/>
            <person name="Alikhan N.F."/>
            <person name="Baker D."/>
            <person name="Gharbi K."/>
            <person name="Hall N."/>
            <person name="Watson M."/>
            <person name="Adriaenssens E.M."/>
            <person name="Foster-Nyarko E."/>
            <person name="Jarju S."/>
            <person name="Secka A."/>
            <person name="Antonio M."/>
            <person name="Oren A."/>
            <person name="Chaudhuri R.R."/>
            <person name="La Ragione R."/>
            <person name="Hildebrand F."/>
            <person name="Pallen M.J."/>
        </authorList>
    </citation>
    <scope>NUCLEOTIDE SEQUENCE</scope>
    <source>
        <strain evidence="2">13766</strain>
    </source>
</reference>
<name>A0A9D1G0Q4_9FIRM</name>
<comment type="caution">
    <text evidence="2">The sequence shown here is derived from an EMBL/GenBank/DDBJ whole genome shotgun (WGS) entry which is preliminary data.</text>
</comment>
<dbReference type="EMBL" id="DVJN01000164">
    <property type="protein sequence ID" value="HIS92986.1"/>
    <property type="molecule type" value="Genomic_DNA"/>
</dbReference>
<evidence type="ECO:0000259" key="1">
    <source>
        <dbReference type="Pfam" id="PF13320"/>
    </source>
</evidence>
<protein>
    <submittedName>
        <fullName evidence="2">DUF4091 domain-containing protein</fullName>
    </submittedName>
</protein>
<accession>A0A9D1G0Q4</accession>
<sequence>MEFRLVSPLDKVHYGDEAPQCFCRPLSVLKGETASFQVAWKLDAGERPRYITLRAPLARVRRVMHVPVVLAAYPDADGDTRTAPGLYPDLLRDWDGPLRAFCDHWESAWLDVCFEEAGDFEVLVEALDDAGNRIAARVQKVHVVNAALPRQTLIHTKWLHLDGICRIYHLTPFTEAFYAVLEKWVRLAVSRGINMILTPIHTPPLDTYVGGERMTAQLVDVWEENGQYRFGTEKLEDWFRRLRAWGVEYFEMAHLFSQWGAKCAPKIVSADGRRLFGWDDAATGERYAAFVPQYVRAVVQAIGRAGLRDRCYFHISDEPGEEARETYMRCKALVEKEIAGFPIMDALSDFSFYRTGAVGLPIPAVNHIGPFVEAHVPHLWTYYCCGQYKEVTNMFIGMPSWRNRILGWQLFKYDIEGFLQWGFNFYNSQVSLYPIDPYSVTDGDGAFPAGDPFQVYPGADGAPEESIRMMVTLHSLCDLRALRLLEQLRGREAALAIVRDITFTEYPRNLDGILDMRERVNAAIEASL</sequence>
<gene>
    <name evidence="2" type="ORF">IAA84_08240</name>
</gene>
<dbReference type="Proteomes" id="UP000824140">
    <property type="component" value="Unassembled WGS sequence"/>
</dbReference>
<evidence type="ECO:0000313" key="2">
    <source>
        <dbReference type="EMBL" id="HIS92986.1"/>
    </source>
</evidence>
<reference evidence="2" key="1">
    <citation type="submission" date="2020-10" db="EMBL/GenBank/DDBJ databases">
        <authorList>
            <person name="Gilroy R."/>
        </authorList>
    </citation>
    <scope>NUCLEOTIDE SEQUENCE</scope>
    <source>
        <strain evidence="2">13766</strain>
    </source>
</reference>
<dbReference type="Pfam" id="PF13320">
    <property type="entry name" value="GH123_cat"/>
    <property type="match status" value="1"/>
</dbReference>
<dbReference type="AlphaFoldDB" id="A0A9D1G0Q4"/>
<dbReference type="InterPro" id="IPR025150">
    <property type="entry name" value="GH123_cat"/>
</dbReference>